<dbReference type="PANTHER" id="PTHR32060">
    <property type="entry name" value="TAIL-SPECIFIC PROTEASE"/>
    <property type="match status" value="1"/>
</dbReference>
<accession>A0A1J5PKN2</accession>
<evidence type="ECO:0000259" key="5">
    <source>
        <dbReference type="SMART" id="SM00245"/>
    </source>
</evidence>
<dbReference type="EC" id="3.4.21.102" evidence="6"/>
<sequence>MLPADSGPDGIHKLVTLVRKTITLQDQAAKSSVHTVVTGGTTHRIAVISLPSFYEDFAGRQSGAENYKSAAHDVARILDEVKKQKVDGVLIDLRNNGGGSLEQAIELSGLFIGKGPVVQQRNAKGEITVGRDKHASMAWDGPLAVLINRGSASASEIFAAAIQDYGRGLILGEPSFGKGTVQTMVNLDQIARNSKPRFGELKMTIAQFFRVNGGTTQLRGVTPDITLAGFSDTAHFGESSFGNALPWSSIKAADYAPLGDIKPWLPLVMTRHEERIKKDKDFQYLLEDIARARLLRQKNLISLNEAERRKERDAQEARQKSRDLQAKSVSNPGSSAAAGKPYPDTQTMPRDDGLQADERNLTNELALEKAQKTLKDVLLTEAVSIVGGRVVAQKTSAKLIARRQPD</sequence>
<evidence type="ECO:0000256" key="1">
    <source>
        <dbReference type="ARBA" id="ARBA00022670"/>
    </source>
</evidence>
<keyword evidence="1 6" id="KW-0645">Protease</keyword>
<dbReference type="GO" id="GO:0006508">
    <property type="term" value="P:proteolysis"/>
    <property type="evidence" value="ECO:0007669"/>
    <property type="project" value="UniProtKB-KW"/>
</dbReference>
<dbReference type="CDD" id="cd07560">
    <property type="entry name" value="Peptidase_S41_CPP"/>
    <property type="match status" value="1"/>
</dbReference>
<comment type="caution">
    <text evidence="6">The sequence shown here is derived from an EMBL/GenBank/DDBJ whole genome shotgun (WGS) entry which is preliminary data.</text>
</comment>
<feature type="compositionally biased region" description="Basic and acidic residues" evidence="4">
    <location>
        <begin position="306"/>
        <end position="325"/>
    </location>
</feature>
<dbReference type="Pfam" id="PF03572">
    <property type="entry name" value="Peptidase_S41"/>
    <property type="match status" value="1"/>
</dbReference>
<dbReference type="InterPro" id="IPR004447">
    <property type="entry name" value="Peptidase_S41A"/>
</dbReference>
<protein>
    <submittedName>
        <fullName evidence="6">Tail-specific protease</fullName>
        <ecNumber evidence="6">3.4.21.102</ecNumber>
    </submittedName>
</protein>
<evidence type="ECO:0000256" key="4">
    <source>
        <dbReference type="SAM" id="MobiDB-lite"/>
    </source>
</evidence>
<keyword evidence="3" id="KW-0720">Serine protease</keyword>
<dbReference type="SMART" id="SM00245">
    <property type="entry name" value="TSPc"/>
    <property type="match status" value="1"/>
</dbReference>
<dbReference type="InterPro" id="IPR029045">
    <property type="entry name" value="ClpP/crotonase-like_dom_sf"/>
</dbReference>
<keyword evidence="2 6" id="KW-0378">Hydrolase</keyword>
<feature type="domain" description="Tail specific protease" evidence="5">
    <location>
        <begin position="10"/>
        <end position="228"/>
    </location>
</feature>
<feature type="compositionally biased region" description="Basic and acidic residues" evidence="4">
    <location>
        <begin position="349"/>
        <end position="361"/>
    </location>
</feature>
<name>A0A1J5PKN2_9ZZZZ</name>
<dbReference type="EMBL" id="MLJW01005488">
    <property type="protein sequence ID" value="OIQ68132.1"/>
    <property type="molecule type" value="Genomic_DNA"/>
</dbReference>
<proteinExistence type="predicted"/>
<dbReference type="GO" id="GO:0030288">
    <property type="term" value="C:outer membrane-bounded periplasmic space"/>
    <property type="evidence" value="ECO:0007669"/>
    <property type="project" value="TreeGrafter"/>
</dbReference>
<dbReference type="InterPro" id="IPR020992">
    <property type="entry name" value="Tail_Prtase_C"/>
</dbReference>
<feature type="region of interest" description="Disordered" evidence="4">
    <location>
        <begin position="306"/>
        <end position="361"/>
    </location>
</feature>
<dbReference type="FunFam" id="3.90.226.10:FF:000090">
    <property type="entry name" value="Tail-specific protease"/>
    <property type="match status" value="1"/>
</dbReference>
<dbReference type="Pfam" id="PF11818">
    <property type="entry name" value="DUF3340"/>
    <property type="match status" value="1"/>
</dbReference>
<dbReference type="GO" id="GO:0004252">
    <property type="term" value="F:serine-type endopeptidase activity"/>
    <property type="evidence" value="ECO:0007669"/>
    <property type="project" value="UniProtKB-EC"/>
</dbReference>
<evidence type="ECO:0000256" key="3">
    <source>
        <dbReference type="ARBA" id="ARBA00022825"/>
    </source>
</evidence>
<gene>
    <name evidence="6" type="primary">prc_6</name>
    <name evidence="6" type="ORF">GALL_502780</name>
</gene>
<dbReference type="SUPFAM" id="SSF52096">
    <property type="entry name" value="ClpP/crotonase"/>
    <property type="match status" value="1"/>
</dbReference>
<evidence type="ECO:0000256" key="2">
    <source>
        <dbReference type="ARBA" id="ARBA00022801"/>
    </source>
</evidence>
<dbReference type="AlphaFoldDB" id="A0A1J5PKN2"/>
<evidence type="ECO:0000313" key="6">
    <source>
        <dbReference type="EMBL" id="OIQ68132.1"/>
    </source>
</evidence>
<dbReference type="InterPro" id="IPR005151">
    <property type="entry name" value="Tail-specific_protease"/>
</dbReference>
<dbReference type="GO" id="GO:0007165">
    <property type="term" value="P:signal transduction"/>
    <property type="evidence" value="ECO:0007669"/>
    <property type="project" value="TreeGrafter"/>
</dbReference>
<reference evidence="6" key="1">
    <citation type="submission" date="2016-10" db="EMBL/GenBank/DDBJ databases">
        <title>Sequence of Gallionella enrichment culture.</title>
        <authorList>
            <person name="Poehlein A."/>
            <person name="Muehling M."/>
            <person name="Daniel R."/>
        </authorList>
    </citation>
    <scope>NUCLEOTIDE SEQUENCE</scope>
</reference>
<dbReference type="Gene3D" id="3.90.226.10">
    <property type="entry name" value="2-enoyl-CoA Hydratase, Chain A, domain 1"/>
    <property type="match status" value="1"/>
</dbReference>
<organism evidence="6">
    <name type="scientific">mine drainage metagenome</name>
    <dbReference type="NCBI Taxonomy" id="410659"/>
    <lineage>
        <taxon>unclassified sequences</taxon>
        <taxon>metagenomes</taxon>
        <taxon>ecological metagenomes</taxon>
    </lineage>
</organism>
<dbReference type="PANTHER" id="PTHR32060:SF22">
    <property type="entry name" value="CARBOXYL-TERMINAL-PROCESSING PEPTIDASE 3, CHLOROPLASTIC"/>
    <property type="match status" value="1"/>
</dbReference>